<dbReference type="EMBL" id="UYRT01010553">
    <property type="protein sequence ID" value="VDK49340.1"/>
    <property type="molecule type" value="Genomic_DNA"/>
</dbReference>
<gene>
    <name evidence="2" type="ORF">GPUH_LOCUS5152</name>
</gene>
<dbReference type="AlphaFoldDB" id="A0A183D8W1"/>
<evidence type="ECO:0000313" key="3">
    <source>
        <dbReference type="Proteomes" id="UP000271098"/>
    </source>
</evidence>
<keyword evidence="3" id="KW-1185">Reference proteome</keyword>
<dbReference type="OrthoDB" id="5865307at2759"/>
<feature type="compositionally biased region" description="Low complexity" evidence="1">
    <location>
        <begin position="32"/>
        <end position="42"/>
    </location>
</feature>
<name>A0A183D8W1_9BILA</name>
<evidence type="ECO:0000313" key="2">
    <source>
        <dbReference type="EMBL" id="VDK49340.1"/>
    </source>
</evidence>
<dbReference type="WBParaSite" id="GPUH_0000515901-mRNA-1">
    <property type="protein sequence ID" value="GPUH_0000515901-mRNA-1"/>
    <property type="gene ID" value="GPUH_0000515901"/>
</dbReference>
<proteinExistence type="predicted"/>
<protein>
    <submittedName>
        <fullName evidence="4">SERTA domain-containing protein</fullName>
    </submittedName>
</protein>
<organism evidence="4">
    <name type="scientific">Gongylonema pulchrum</name>
    <dbReference type="NCBI Taxonomy" id="637853"/>
    <lineage>
        <taxon>Eukaryota</taxon>
        <taxon>Metazoa</taxon>
        <taxon>Ecdysozoa</taxon>
        <taxon>Nematoda</taxon>
        <taxon>Chromadorea</taxon>
        <taxon>Rhabditida</taxon>
        <taxon>Spirurina</taxon>
        <taxon>Spiruromorpha</taxon>
        <taxon>Spiruroidea</taxon>
        <taxon>Gongylonematidae</taxon>
        <taxon>Gongylonema</taxon>
    </lineage>
</organism>
<accession>A0A183D8W1</accession>
<reference evidence="2 3" key="2">
    <citation type="submission" date="2018-11" db="EMBL/GenBank/DDBJ databases">
        <authorList>
            <consortium name="Pathogen Informatics"/>
        </authorList>
    </citation>
    <scope>NUCLEOTIDE SEQUENCE [LARGE SCALE GENOMIC DNA]</scope>
</reference>
<evidence type="ECO:0000256" key="1">
    <source>
        <dbReference type="SAM" id="MobiDB-lite"/>
    </source>
</evidence>
<feature type="region of interest" description="Disordered" evidence="1">
    <location>
        <begin position="24"/>
        <end position="53"/>
    </location>
</feature>
<reference evidence="4" key="1">
    <citation type="submission" date="2016-06" db="UniProtKB">
        <authorList>
            <consortium name="WormBaseParasite"/>
        </authorList>
    </citation>
    <scope>IDENTIFICATION</scope>
</reference>
<dbReference type="Proteomes" id="UP000271098">
    <property type="component" value="Unassembled WGS sequence"/>
</dbReference>
<evidence type="ECO:0000313" key="4">
    <source>
        <dbReference type="WBParaSite" id="GPUH_0000515901-mRNA-1"/>
    </source>
</evidence>
<sequence length="246" mass="25981">MEEIVSGVGKMLLDSAAVETGFSSGGGGGVVSSGSSSSSSSSASDCEETGAGTSPRKLLSLAIYRRRALFNSKERDLRLELLHTSLIQSLCKFLGERRAKRRHHRRAAKRHFAHVSGSRECADKREYCSSSSSFAQCNSAVLCSGELPELADFCGFLDVGGEAGASSPAAGEMAEFGYSPNLYSYTQQDNCVQLRVPNAAEDDGAASSPPVCKKPRYEKGQLDADPFGLDSLFSELCASPSLASPG</sequence>